<keyword evidence="2" id="KW-0472">Membrane</keyword>
<proteinExistence type="predicted"/>
<evidence type="ECO:0000313" key="3">
    <source>
        <dbReference type="EMBL" id="RUO80546.1"/>
    </source>
</evidence>
<accession>A0A432ZRU0</accession>
<dbReference type="OrthoDB" id="6399368at2"/>
<evidence type="ECO:0000313" key="4">
    <source>
        <dbReference type="Proteomes" id="UP000287996"/>
    </source>
</evidence>
<sequence length="126" mass="14227">MNLKVIKILVIGFVLYGAFAAVVLSLYEANPDDMQWQERETFNAKQIGKLNLGMTKDALIRLLGSPDITEAKETPQGNVQVLFYRTHHVTSDGVTTKDECTALLFRDNELIAWGDSAYKDYLTWGR</sequence>
<keyword evidence="2" id="KW-1133">Transmembrane helix</keyword>
<dbReference type="Pfam" id="PF11399">
    <property type="entry name" value="DUF3192"/>
    <property type="match status" value="1"/>
</dbReference>
<dbReference type="EMBL" id="PIQH01000004">
    <property type="protein sequence ID" value="RUO80546.1"/>
    <property type="molecule type" value="Genomic_DNA"/>
</dbReference>
<feature type="transmembrane region" description="Helical" evidence="2">
    <location>
        <begin position="6"/>
        <end position="27"/>
    </location>
</feature>
<name>A0A432ZRU0_9GAMM</name>
<organism evidence="3 4">
    <name type="scientific">Idiomarina tyrosinivorans</name>
    <dbReference type="NCBI Taxonomy" id="1445662"/>
    <lineage>
        <taxon>Bacteria</taxon>
        <taxon>Pseudomonadati</taxon>
        <taxon>Pseudomonadota</taxon>
        <taxon>Gammaproteobacteria</taxon>
        <taxon>Alteromonadales</taxon>
        <taxon>Idiomarinaceae</taxon>
        <taxon>Idiomarina</taxon>
    </lineage>
</organism>
<dbReference type="Gene3D" id="3.30.1450.10">
    <property type="match status" value="1"/>
</dbReference>
<keyword evidence="2" id="KW-0812">Transmembrane</keyword>
<keyword evidence="1" id="KW-0732">Signal</keyword>
<comment type="caution">
    <text evidence="3">The sequence shown here is derived from an EMBL/GenBank/DDBJ whole genome shotgun (WGS) entry which is preliminary data.</text>
</comment>
<dbReference type="InterPro" id="IPR037873">
    <property type="entry name" value="BamE-like"/>
</dbReference>
<dbReference type="RefSeq" id="WP_126841603.1">
    <property type="nucleotide sequence ID" value="NZ_PIQH01000004.1"/>
</dbReference>
<evidence type="ECO:0008006" key="5">
    <source>
        <dbReference type="Google" id="ProtNLM"/>
    </source>
</evidence>
<reference evidence="3 4" key="1">
    <citation type="journal article" date="2011" name="Front. Microbiol.">
        <title>Genomic signatures of strain selection and enhancement in Bacillus atrophaeus var. globigii, a historical biowarfare simulant.</title>
        <authorList>
            <person name="Gibbons H.S."/>
            <person name="Broomall S.M."/>
            <person name="McNew L.A."/>
            <person name="Daligault H."/>
            <person name="Chapman C."/>
            <person name="Bruce D."/>
            <person name="Karavis M."/>
            <person name="Krepps M."/>
            <person name="McGregor P.A."/>
            <person name="Hong C."/>
            <person name="Park K.H."/>
            <person name="Akmal A."/>
            <person name="Feldman A."/>
            <person name="Lin J.S."/>
            <person name="Chang W.E."/>
            <person name="Higgs B.W."/>
            <person name="Demirev P."/>
            <person name="Lindquist J."/>
            <person name="Liem A."/>
            <person name="Fochler E."/>
            <person name="Read T.D."/>
            <person name="Tapia R."/>
            <person name="Johnson S."/>
            <person name="Bishop-Lilly K.A."/>
            <person name="Detter C."/>
            <person name="Han C."/>
            <person name="Sozhamannan S."/>
            <person name="Rosenzweig C.N."/>
            <person name="Skowronski E.W."/>
        </authorList>
    </citation>
    <scope>NUCLEOTIDE SEQUENCE [LARGE SCALE GENOMIC DNA]</scope>
    <source>
        <strain evidence="3 4">CC-PW-9</strain>
    </source>
</reference>
<dbReference type="AlphaFoldDB" id="A0A432ZRU0"/>
<keyword evidence="4" id="KW-1185">Reference proteome</keyword>
<evidence type="ECO:0000256" key="2">
    <source>
        <dbReference type="SAM" id="Phobius"/>
    </source>
</evidence>
<evidence type="ECO:0000256" key="1">
    <source>
        <dbReference type="ARBA" id="ARBA00022729"/>
    </source>
</evidence>
<dbReference type="Proteomes" id="UP000287996">
    <property type="component" value="Unassembled WGS sequence"/>
</dbReference>
<protein>
    <recommendedName>
        <fullName evidence="5">DUF3192 domain-containing protein</fullName>
    </recommendedName>
</protein>
<gene>
    <name evidence="3" type="ORF">CWI84_05670</name>
</gene>
<dbReference type="InterPro" id="IPR021534">
    <property type="entry name" value="DUF3192"/>
</dbReference>